<dbReference type="PANTHER" id="PTHR12601:SF6">
    <property type="entry name" value="CLUSTERED MITOCHONDRIA PROTEIN HOMOLOG"/>
    <property type="match status" value="1"/>
</dbReference>
<evidence type="ECO:0000313" key="6">
    <source>
        <dbReference type="Proteomes" id="UP000008983"/>
    </source>
</evidence>
<dbReference type="SUPFAM" id="SSF48452">
    <property type="entry name" value="TPR-like"/>
    <property type="match status" value="1"/>
</dbReference>
<dbReference type="InParanoid" id="G0QJD2"/>
<dbReference type="Pfam" id="PF13424">
    <property type="entry name" value="TPR_12"/>
    <property type="match status" value="2"/>
</dbReference>
<dbReference type="GO" id="GO:0005737">
    <property type="term" value="C:cytoplasm"/>
    <property type="evidence" value="ECO:0007669"/>
    <property type="project" value="TreeGrafter"/>
</dbReference>
<feature type="compositionally biased region" description="Low complexity" evidence="3">
    <location>
        <begin position="848"/>
        <end position="857"/>
    </location>
</feature>
<dbReference type="Pfam" id="PF12807">
    <property type="entry name" value="eIF3_p135"/>
    <property type="match status" value="1"/>
</dbReference>
<dbReference type="SUPFAM" id="SSF103107">
    <property type="entry name" value="Hypothetical protein c14orf129, hspc210"/>
    <property type="match status" value="1"/>
</dbReference>
<dbReference type="PROSITE" id="PS51823">
    <property type="entry name" value="CLU"/>
    <property type="match status" value="1"/>
</dbReference>
<keyword evidence="6" id="KW-1185">Reference proteome</keyword>
<dbReference type="InterPro" id="IPR027523">
    <property type="entry name" value="CLU_prot"/>
</dbReference>
<dbReference type="Proteomes" id="UP000008983">
    <property type="component" value="Unassembled WGS sequence"/>
</dbReference>
<dbReference type="InterPro" id="IPR025697">
    <property type="entry name" value="CLU_dom"/>
</dbReference>
<dbReference type="InterPro" id="IPR028275">
    <property type="entry name" value="CLU_N"/>
</dbReference>
<dbReference type="OMA" id="HPVWDKD"/>
<organism evidence="5 6">
    <name type="scientific">Ichthyophthirius multifiliis</name>
    <name type="common">White spot disease agent</name>
    <name type="synonym">Ich</name>
    <dbReference type="NCBI Taxonomy" id="5932"/>
    <lineage>
        <taxon>Eukaryota</taxon>
        <taxon>Sar</taxon>
        <taxon>Alveolata</taxon>
        <taxon>Ciliophora</taxon>
        <taxon>Intramacronucleata</taxon>
        <taxon>Oligohymenophorea</taxon>
        <taxon>Hymenostomatida</taxon>
        <taxon>Ophryoglenina</taxon>
        <taxon>Ichthyophthirius</taxon>
    </lineage>
</organism>
<dbReference type="EMBL" id="GL983058">
    <property type="protein sequence ID" value="EGR34672.1"/>
    <property type="molecule type" value="Genomic_DNA"/>
</dbReference>
<evidence type="ECO:0000256" key="2">
    <source>
        <dbReference type="SAM" id="Coils"/>
    </source>
</evidence>
<accession>G0QJD2</accession>
<sequence length="1305" mass="154010">MQQAETQNLEQIKLTFEFEGNKLLDLEVIPNDMLLQIKQLLSESTLMCFYQNFYFEFNQKRLNEYIEISQTELQNDSTIKIKLDLFDERSAKYHLNKVQEALKNPQNIIFVYSSKQIFQFYRNLFKNIYIKNKKAMNRKINKNKKNNKKQIRTKKIQIQINQINNNYNNKAQKHNKNIKQKYKEIYIKNYFFKQNQSSYSLNDSTNASLLNKYIYKVFQDDNKSQNTIQCINFINFSGFNPPPDYRKINGDLFYLYVILKQILFFVFFLKKNQKKKTKVKTLENLNFHITVCPQGFYLNKSNSNFYDPEPLNKNAVPFQNLIDLLMNVSLLFKQKSKLFNKKQKKKYRENFEKLIKQNSEAKQEQPLLNFYKYGNKWLYQPPEQHQWDMNRCENSLLNLYGFDPINIRDWNEELQVCRDLPSQDFVQRLNKNKALIKVYNDFIGAALEGAKAVIEQNIQPLNPMDPPHQQVYVFNSIFFSFALENDDNFRQENGSDDSPNVSVANQDLRNLRILHKLEIPGLNLLNTCLVDYKGKKIIAQSVIPGILNSDHYNCSEYGSIDNGKTITSNKEFEQIMKKVCEYFNLDDQVLFYDENKQEHSLSGSIEIKGIRGSDRRRYILDLLRLSPRDLNYPDSKEHSCCVLRQELIFNYIMSKNFEKASNQIKEEETNAEDLKEEEKNKKNVQKLLQLQEYLQNPENHIKLKLNTNISTKAPLVPNEKLIKQENELKELAEYLINKGIPNLINDLVNNQENSRLADSLSVSDCFHLNGVNIRYLGKVINSLNQNDYPHILMILQKTLLVKCLKHVLREIMRLSVQNEIPYSISNALNCIFSVSDIRDRLEKGEICQQKNNTNNENMGGGEKNKQGKKNKKQHSNKQQKIQVLNKSNCIVLPQWEVSKLKPSQIWEKVLNLAKKRYGYDGFPENMSNLNLLNLKFNKLSILRDLLRTIGVQILYKDYYFSYQDYLNEKKNNTSNLLNNNEFLPFTPEDIQNITPNVKYIDVYSDDIRQTIETAQQFLHEQKFQEALEYYHSAIQIIFNLYGNHHKDIGVCHNKIGAIYYKLGDFANAIYYQKQSIKILQKIYSFDHYQIAQGYQNLGFYYFGWKKYSVACKYIKKSLFIYLLVGGEAHPDTQFCFFNLSLMFQENEQHQQALNCLLEALDRNIFIYGKDHLKIVGCYQAIALIHYDIDDIKQAIDYQQKCIEILKKVTKFQICFFNFFGFFFFFFQHLEPEDPRIKDSLLFLYRFESALAEKKKGIQQSTDSNGNSREFGTNKGRKRNFKIKTQICENKCQVWTQSKQQILSIV</sequence>
<keyword evidence="1" id="KW-0963">Cytoplasm</keyword>
<evidence type="ECO:0000313" key="5">
    <source>
        <dbReference type="EMBL" id="EGR34672.1"/>
    </source>
</evidence>
<name>G0QJD2_ICHMU</name>
<proteinExistence type="predicted"/>
<dbReference type="CDD" id="cd15466">
    <property type="entry name" value="CLU-central"/>
    <property type="match status" value="1"/>
</dbReference>
<dbReference type="Pfam" id="PF13236">
    <property type="entry name" value="CLU"/>
    <property type="match status" value="1"/>
</dbReference>
<dbReference type="RefSeq" id="XP_004039976.1">
    <property type="nucleotide sequence ID" value="XM_004039928.1"/>
</dbReference>
<dbReference type="InterPro" id="IPR019734">
    <property type="entry name" value="TPR_rpt"/>
</dbReference>
<feature type="coiled-coil region" evidence="2">
    <location>
        <begin position="657"/>
        <end position="691"/>
    </location>
</feature>
<evidence type="ECO:0000256" key="1">
    <source>
        <dbReference type="ARBA" id="ARBA00022490"/>
    </source>
</evidence>
<gene>
    <name evidence="5" type="ORF">IMG5_004200</name>
</gene>
<evidence type="ECO:0000259" key="4">
    <source>
        <dbReference type="PROSITE" id="PS51823"/>
    </source>
</evidence>
<dbReference type="SMART" id="SM00028">
    <property type="entry name" value="TPR"/>
    <property type="match status" value="5"/>
</dbReference>
<dbReference type="PANTHER" id="PTHR12601">
    <property type="entry name" value="EUKARYOTIC TRANSLATION INITIATION FACTOR 3 SUBUNIT EIF-3"/>
    <property type="match status" value="1"/>
</dbReference>
<dbReference type="STRING" id="857967.G0QJD2"/>
<feature type="domain" description="Clu" evidence="4">
    <location>
        <begin position="383"/>
        <end position="633"/>
    </location>
</feature>
<dbReference type="InterPro" id="IPR011990">
    <property type="entry name" value="TPR-like_helical_dom_sf"/>
</dbReference>
<dbReference type="OrthoDB" id="1414216at2759"/>
<dbReference type="eggNOG" id="KOG1839">
    <property type="taxonomic scope" value="Eukaryota"/>
</dbReference>
<dbReference type="GeneID" id="14910873"/>
<dbReference type="Gene3D" id="1.25.40.10">
    <property type="entry name" value="Tetratricopeptide repeat domain"/>
    <property type="match status" value="2"/>
</dbReference>
<feature type="region of interest" description="Disordered" evidence="3">
    <location>
        <begin position="848"/>
        <end position="879"/>
    </location>
</feature>
<dbReference type="InterPro" id="IPR033646">
    <property type="entry name" value="CLU-central"/>
</dbReference>
<reference evidence="5 6" key="1">
    <citation type="submission" date="2011-07" db="EMBL/GenBank/DDBJ databases">
        <authorList>
            <person name="Coyne R."/>
            <person name="Brami D."/>
            <person name="Johnson J."/>
            <person name="Hostetler J."/>
            <person name="Hannick L."/>
            <person name="Clark T."/>
            <person name="Cassidy-Hanley D."/>
            <person name="Inman J."/>
        </authorList>
    </citation>
    <scope>NUCLEOTIDE SEQUENCE [LARGE SCALE GENOMIC DNA]</scope>
    <source>
        <strain evidence="5 6">G5</strain>
    </source>
</reference>
<protein>
    <recommendedName>
        <fullName evidence="4">Clu domain-containing protein</fullName>
    </recommendedName>
</protein>
<keyword evidence="2" id="KW-0175">Coiled coil</keyword>
<dbReference type="InterPro" id="IPR023231">
    <property type="entry name" value="GSKIP_dom_sf"/>
</dbReference>
<evidence type="ECO:0000256" key="3">
    <source>
        <dbReference type="SAM" id="MobiDB-lite"/>
    </source>
</evidence>
<feature type="compositionally biased region" description="Basic residues" evidence="3">
    <location>
        <begin position="866"/>
        <end position="877"/>
    </location>
</feature>
<dbReference type="Pfam" id="PF15044">
    <property type="entry name" value="CLU_N"/>
    <property type="match status" value="1"/>
</dbReference>